<proteinExistence type="inferred from homology"/>
<keyword evidence="5" id="KW-0963">Cytoplasm</keyword>
<accession>A0A2P6NW33</accession>
<dbReference type="AlphaFoldDB" id="A0A2P6NW33"/>
<evidence type="ECO:0000256" key="1">
    <source>
        <dbReference type="ARBA" id="ARBA00003029"/>
    </source>
</evidence>
<dbReference type="EMBL" id="MDYQ01000013">
    <property type="protein sequence ID" value="PRP88177.1"/>
    <property type="molecule type" value="Genomic_DNA"/>
</dbReference>
<dbReference type="Proteomes" id="UP000241769">
    <property type="component" value="Unassembled WGS sequence"/>
</dbReference>
<feature type="compositionally biased region" description="Basic residues" evidence="11">
    <location>
        <begin position="365"/>
        <end position="374"/>
    </location>
</feature>
<dbReference type="InterPro" id="IPR042815">
    <property type="entry name" value="DRC10"/>
</dbReference>
<evidence type="ECO:0000313" key="13">
    <source>
        <dbReference type="Proteomes" id="UP000241769"/>
    </source>
</evidence>
<evidence type="ECO:0000313" key="12">
    <source>
        <dbReference type="EMBL" id="PRP88177.1"/>
    </source>
</evidence>
<dbReference type="OrthoDB" id="10265211at2759"/>
<comment type="caution">
    <text evidence="12">The sequence shown here is derived from an EMBL/GenBank/DDBJ whole genome shotgun (WGS) entry which is preliminary data.</text>
</comment>
<sequence length="498" mass="57275">MSRVSHVEGQRAIFILQQILDKTQLITLITREVTAAPAEELADIANEEFISALKVQKNLEEQYADAMHAKKTNAQYDKVQMKKIAGELRVSTLTLCKLLEKNPTLVERLRQYQVGGRSQPLKLYLKGMGELQDIFCRRLSTSVEEEQSKLDFLADIQQKEQKSTAELKALQMQLVELRGKHDKEINSRNILISRLKEDVQEIQASAAAESREVEAESSFLKSKDVQAAVEKLTTALDEQIKNDKKAEQNTRKKKLKVRGNSCCTANLFEAEKEVENWIHKYDLEMTEKETDIDNLTKEYQSIYQETLELEAIFQKLVVERDELLASEQKIQEEQMKEMEQIRHLHHSAAVIQRWWREKHKKLLHDRKLRKKKPGTAKERSPSPKKKSSTKSGKTSSRSPSPSKRQLLRSTQSFWMCGLGFGSMATLSDRSPPLRTAGMVSIRGPTHTVVRNTLLSFKCTRRPALGVFIWKLCPEQLIRSWNLRSYAVNRFSAIENIPR</sequence>
<feature type="coiled-coil region" evidence="10">
    <location>
        <begin position="153"/>
        <end position="249"/>
    </location>
</feature>
<evidence type="ECO:0000256" key="5">
    <source>
        <dbReference type="ARBA" id="ARBA00022490"/>
    </source>
</evidence>
<protein>
    <recommendedName>
        <fullName evidence="4">Dynein regulatory complex protein 10</fullName>
    </recommendedName>
</protein>
<feature type="compositionally biased region" description="Low complexity" evidence="11">
    <location>
        <begin position="389"/>
        <end position="404"/>
    </location>
</feature>
<feature type="region of interest" description="Disordered" evidence="11">
    <location>
        <begin position="365"/>
        <end position="405"/>
    </location>
</feature>
<feature type="coiled-coil region" evidence="10">
    <location>
        <begin position="278"/>
        <end position="305"/>
    </location>
</feature>
<gene>
    <name evidence="12" type="ORF">PROFUN_04000</name>
</gene>
<organism evidence="12 13">
    <name type="scientific">Planoprotostelium fungivorum</name>
    <dbReference type="NCBI Taxonomy" id="1890364"/>
    <lineage>
        <taxon>Eukaryota</taxon>
        <taxon>Amoebozoa</taxon>
        <taxon>Evosea</taxon>
        <taxon>Variosea</taxon>
        <taxon>Cavosteliida</taxon>
        <taxon>Cavosteliaceae</taxon>
        <taxon>Planoprotostelium</taxon>
    </lineage>
</organism>
<dbReference type="PANTHER" id="PTHR31598:SF1">
    <property type="entry name" value="DYNEIN REGULATORY COMPLEX PROTEIN 10"/>
    <property type="match status" value="1"/>
</dbReference>
<evidence type="ECO:0000256" key="3">
    <source>
        <dbReference type="ARBA" id="ARBA00009071"/>
    </source>
</evidence>
<keyword evidence="9" id="KW-0966">Cell projection</keyword>
<evidence type="ECO:0000256" key="8">
    <source>
        <dbReference type="ARBA" id="ARBA00023212"/>
    </source>
</evidence>
<reference evidence="12 13" key="1">
    <citation type="journal article" date="2018" name="Genome Biol. Evol.">
        <title>Multiple Roots of Fruiting Body Formation in Amoebozoa.</title>
        <authorList>
            <person name="Hillmann F."/>
            <person name="Forbes G."/>
            <person name="Novohradska S."/>
            <person name="Ferling I."/>
            <person name="Riege K."/>
            <person name="Groth M."/>
            <person name="Westermann M."/>
            <person name="Marz M."/>
            <person name="Spaller T."/>
            <person name="Winckler T."/>
            <person name="Schaap P."/>
            <person name="Glockner G."/>
        </authorList>
    </citation>
    <scope>NUCLEOTIDE SEQUENCE [LARGE SCALE GENOMIC DNA]</scope>
    <source>
        <strain evidence="12 13">Jena</strain>
    </source>
</reference>
<keyword evidence="13" id="KW-1185">Reference proteome</keyword>
<comment type="function">
    <text evidence="1">Component of the nexin-dynein regulatory complex (N-DRC), a key regulator of ciliary/flagellar motility which maintains the alignment and integrity of the distal axoneme and regulates microtubule sliding in motile axonemes.</text>
</comment>
<evidence type="ECO:0000256" key="2">
    <source>
        <dbReference type="ARBA" id="ARBA00004611"/>
    </source>
</evidence>
<keyword evidence="10" id="KW-0175">Coiled coil</keyword>
<keyword evidence="7" id="KW-0969">Cilium</keyword>
<evidence type="ECO:0000256" key="6">
    <source>
        <dbReference type="ARBA" id="ARBA00022846"/>
    </source>
</evidence>
<comment type="similarity">
    <text evidence="3">Belongs to the DRC10 family.</text>
</comment>
<comment type="subcellular location">
    <subcellularLocation>
        <location evidence="2">Cytoplasm</location>
        <location evidence="2">Cytoskeleton</location>
        <location evidence="2">Flagellum axoneme</location>
    </subcellularLocation>
</comment>
<evidence type="ECO:0000256" key="11">
    <source>
        <dbReference type="SAM" id="MobiDB-lite"/>
    </source>
</evidence>
<dbReference type="PANTHER" id="PTHR31598">
    <property type="entry name" value="IQ DOMAIN-CONTAINING PROTEIN D"/>
    <property type="match status" value="1"/>
</dbReference>
<dbReference type="InParanoid" id="A0A2P6NW33"/>
<name>A0A2P6NW33_9EUKA</name>
<evidence type="ECO:0000256" key="7">
    <source>
        <dbReference type="ARBA" id="ARBA00023069"/>
    </source>
</evidence>
<evidence type="ECO:0000256" key="4">
    <source>
        <dbReference type="ARBA" id="ARBA00021752"/>
    </source>
</evidence>
<keyword evidence="6" id="KW-0282">Flagellum</keyword>
<evidence type="ECO:0000256" key="10">
    <source>
        <dbReference type="SAM" id="Coils"/>
    </source>
</evidence>
<keyword evidence="8" id="KW-0206">Cytoskeleton</keyword>
<evidence type="ECO:0000256" key="9">
    <source>
        <dbReference type="ARBA" id="ARBA00023273"/>
    </source>
</evidence>